<dbReference type="PROSITE" id="PS50850">
    <property type="entry name" value="MFS"/>
    <property type="match status" value="1"/>
</dbReference>
<sequence length="200" mass="21985">MLEKLITNSGFFSIYFSFHENKNLSTIFLIVLIDLLGFGIILPLLPYIAEKYQANPFQIGMLTASYSFFQLVASPIIGRLSDRYGRKKILIISQFGSAVGYLLLGIAGNLPLLFISRIVDGITGGNISIAQAYIADVTDKKNRAKGMGMIGAAFGIGFIFGQALGGEIFFRFGKDTPFIFAALIRFLLAGYIWKKSKTLV</sequence>
<dbReference type="InterPro" id="IPR005829">
    <property type="entry name" value="Sugar_transporter_CS"/>
</dbReference>
<name>A0A2M7E4V2_9BACT</name>
<dbReference type="InterPro" id="IPR001958">
    <property type="entry name" value="Tet-R_TetA/multi-R_MdtG-like"/>
</dbReference>
<feature type="transmembrane region" description="Helical" evidence="7">
    <location>
        <begin position="57"/>
        <end position="77"/>
    </location>
</feature>
<dbReference type="CDD" id="cd17330">
    <property type="entry name" value="MFS_SLC46_TetA_like"/>
    <property type="match status" value="1"/>
</dbReference>
<feature type="transmembrane region" description="Helical" evidence="7">
    <location>
        <begin position="24"/>
        <end position="45"/>
    </location>
</feature>
<evidence type="ECO:0000256" key="3">
    <source>
        <dbReference type="ARBA" id="ARBA00022448"/>
    </source>
</evidence>
<dbReference type="PRINTS" id="PR01035">
    <property type="entry name" value="TCRTETA"/>
</dbReference>
<keyword evidence="3" id="KW-0813">Transport</keyword>
<evidence type="ECO:0000256" key="1">
    <source>
        <dbReference type="ARBA" id="ARBA00004141"/>
    </source>
</evidence>
<dbReference type="PANTHER" id="PTHR23504">
    <property type="entry name" value="MAJOR FACILITATOR SUPERFAMILY DOMAIN-CONTAINING PROTEIN 10"/>
    <property type="match status" value="1"/>
</dbReference>
<dbReference type="GO" id="GO:0016020">
    <property type="term" value="C:membrane"/>
    <property type="evidence" value="ECO:0007669"/>
    <property type="project" value="UniProtKB-SubCell"/>
</dbReference>
<keyword evidence="6 7" id="KW-0472">Membrane</keyword>
<evidence type="ECO:0000259" key="8">
    <source>
        <dbReference type="PROSITE" id="PS50850"/>
    </source>
</evidence>
<dbReference type="GO" id="GO:0022857">
    <property type="term" value="F:transmembrane transporter activity"/>
    <property type="evidence" value="ECO:0007669"/>
    <property type="project" value="InterPro"/>
</dbReference>
<dbReference type="InterPro" id="IPR036259">
    <property type="entry name" value="MFS_trans_sf"/>
</dbReference>
<feature type="domain" description="Major facilitator superfamily (MFS) profile" evidence="8">
    <location>
        <begin position="23"/>
        <end position="200"/>
    </location>
</feature>
<dbReference type="PROSITE" id="PS00216">
    <property type="entry name" value="SUGAR_TRANSPORT_1"/>
    <property type="match status" value="1"/>
</dbReference>
<accession>A0A2M7E4V2</accession>
<comment type="similarity">
    <text evidence="2">Belongs to the major facilitator superfamily. TCR/Tet family.</text>
</comment>
<proteinExistence type="inferred from homology"/>
<dbReference type="PANTHER" id="PTHR23504:SF15">
    <property type="entry name" value="MAJOR FACILITATOR SUPERFAMILY (MFS) PROFILE DOMAIN-CONTAINING PROTEIN"/>
    <property type="match status" value="1"/>
</dbReference>
<gene>
    <name evidence="9" type="ORF">COS12_01230</name>
</gene>
<evidence type="ECO:0000256" key="6">
    <source>
        <dbReference type="ARBA" id="ARBA00023136"/>
    </source>
</evidence>
<evidence type="ECO:0000313" key="10">
    <source>
        <dbReference type="Proteomes" id="UP000230116"/>
    </source>
</evidence>
<protein>
    <recommendedName>
        <fullName evidence="8">Major facilitator superfamily (MFS) profile domain-containing protein</fullName>
    </recommendedName>
</protein>
<dbReference type="Gene3D" id="1.20.1250.20">
    <property type="entry name" value="MFS general substrate transporter like domains"/>
    <property type="match status" value="1"/>
</dbReference>
<dbReference type="EMBL" id="PETM01000027">
    <property type="protein sequence ID" value="PIV62746.1"/>
    <property type="molecule type" value="Genomic_DNA"/>
</dbReference>
<evidence type="ECO:0000256" key="7">
    <source>
        <dbReference type="SAM" id="Phobius"/>
    </source>
</evidence>
<dbReference type="Pfam" id="PF07690">
    <property type="entry name" value="MFS_1"/>
    <property type="match status" value="1"/>
</dbReference>
<keyword evidence="5 7" id="KW-1133">Transmembrane helix</keyword>
<dbReference type="InterPro" id="IPR011701">
    <property type="entry name" value="MFS"/>
</dbReference>
<evidence type="ECO:0000256" key="2">
    <source>
        <dbReference type="ARBA" id="ARBA00007520"/>
    </source>
</evidence>
<evidence type="ECO:0000256" key="4">
    <source>
        <dbReference type="ARBA" id="ARBA00022692"/>
    </source>
</evidence>
<dbReference type="Proteomes" id="UP000230116">
    <property type="component" value="Unassembled WGS sequence"/>
</dbReference>
<feature type="transmembrane region" description="Helical" evidence="7">
    <location>
        <begin position="89"/>
        <end position="108"/>
    </location>
</feature>
<feature type="transmembrane region" description="Helical" evidence="7">
    <location>
        <begin position="147"/>
        <end position="170"/>
    </location>
</feature>
<feature type="transmembrane region" description="Helical" evidence="7">
    <location>
        <begin position="176"/>
        <end position="193"/>
    </location>
</feature>
<evidence type="ECO:0000313" key="9">
    <source>
        <dbReference type="EMBL" id="PIV62746.1"/>
    </source>
</evidence>
<comment type="caution">
    <text evidence="9">The sequence shown here is derived from an EMBL/GenBank/DDBJ whole genome shotgun (WGS) entry which is preliminary data.</text>
</comment>
<dbReference type="AlphaFoldDB" id="A0A2M7E4V2"/>
<organism evidence="9 10">
    <name type="scientific">Candidatus Roizmanbacteria bacterium CG01_land_8_20_14_3_00_33_9</name>
    <dbReference type="NCBI Taxonomy" id="1974843"/>
    <lineage>
        <taxon>Bacteria</taxon>
        <taxon>Candidatus Roizmaniibacteriota</taxon>
    </lineage>
</organism>
<reference evidence="10" key="1">
    <citation type="submission" date="2017-09" db="EMBL/GenBank/DDBJ databases">
        <title>Depth-based differentiation of microbial function through sediment-hosted aquifers and enrichment of novel symbionts in the deep terrestrial subsurface.</title>
        <authorList>
            <person name="Probst A.J."/>
            <person name="Ladd B."/>
            <person name="Jarett J.K."/>
            <person name="Geller-Mcgrath D.E."/>
            <person name="Sieber C.M.K."/>
            <person name="Emerson J.B."/>
            <person name="Anantharaman K."/>
            <person name="Thomas B.C."/>
            <person name="Malmstrom R."/>
            <person name="Stieglmeier M."/>
            <person name="Klingl A."/>
            <person name="Woyke T."/>
            <person name="Ryan C.M."/>
            <person name="Banfield J.F."/>
        </authorList>
    </citation>
    <scope>NUCLEOTIDE SEQUENCE [LARGE SCALE GENOMIC DNA]</scope>
</reference>
<dbReference type="InterPro" id="IPR020846">
    <property type="entry name" value="MFS_dom"/>
</dbReference>
<evidence type="ECO:0000256" key="5">
    <source>
        <dbReference type="ARBA" id="ARBA00022989"/>
    </source>
</evidence>
<keyword evidence="4 7" id="KW-0812">Transmembrane</keyword>
<dbReference type="SUPFAM" id="SSF103473">
    <property type="entry name" value="MFS general substrate transporter"/>
    <property type="match status" value="1"/>
</dbReference>
<comment type="subcellular location">
    <subcellularLocation>
        <location evidence="1">Membrane</location>
        <topology evidence="1">Multi-pass membrane protein</topology>
    </subcellularLocation>
</comment>